<dbReference type="PANTHER" id="PTHR43738:SF1">
    <property type="entry name" value="HEMIN TRANSPORT SYSTEM PERMEASE PROTEIN HRTB-RELATED"/>
    <property type="match status" value="1"/>
</dbReference>
<dbReference type="Pfam" id="PF02687">
    <property type="entry name" value="FtsX"/>
    <property type="match status" value="1"/>
</dbReference>
<evidence type="ECO:0000256" key="3">
    <source>
        <dbReference type="ARBA" id="ARBA00022475"/>
    </source>
</evidence>
<dbReference type="InterPro" id="IPR051125">
    <property type="entry name" value="ABC-4/HrtB_transporter"/>
</dbReference>
<evidence type="ECO:0000256" key="6">
    <source>
        <dbReference type="ARBA" id="ARBA00023136"/>
    </source>
</evidence>
<dbReference type="PIRSF" id="PIRSF031773">
    <property type="entry name" value="DevC"/>
    <property type="match status" value="1"/>
</dbReference>
<dbReference type="GO" id="GO:0005886">
    <property type="term" value="C:plasma membrane"/>
    <property type="evidence" value="ECO:0007669"/>
    <property type="project" value="UniProtKB-SubCell"/>
</dbReference>
<feature type="transmembrane region" description="Helical" evidence="7">
    <location>
        <begin position="261"/>
        <end position="284"/>
    </location>
</feature>
<evidence type="ECO:0000313" key="10">
    <source>
        <dbReference type="Proteomes" id="UP000218418"/>
    </source>
</evidence>
<keyword evidence="2" id="KW-0813">Transport</keyword>
<evidence type="ECO:0000256" key="2">
    <source>
        <dbReference type="ARBA" id="ARBA00022448"/>
    </source>
</evidence>
<feature type="transmembrane region" description="Helical" evidence="7">
    <location>
        <begin position="17"/>
        <end position="42"/>
    </location>
</feature>
<dbReference type="InterPro" id="IPR005891">
    <property type="entry name" value="DevC"/>
</dbReference>
<feature type="transmembrane region" description="Helical" evidence="7">
    <location>
        <begin position="353"/>
        <end position="372"/>
    </location>
</feature>
<comment type="subcellular location">
    <subcellularLocation>
        <location evidence="1">Cell membrane</location>
        <topology evidence="1">Multi-pass membrane protein</topology>
    </subcellularLocation>
</comment>
<evidence type="ECO:0000313" key="9">
    <source>
        <dbReference type="EMBL" id="BAY84394.1"/>
    </source>
</evidence>
<keyword evidence="6 7" id="KW-0472">Membrane</keyword>
<keyword evidence="3" id="KW-1003">Cell membrane</keyword>
<name>A0A1Z4LT68_9CYAN</name>
<evidence type="ECO:0000256" key="5">
    <source>
        <dbReference type="ARBA" id="ARBA00022989"/>
    </source>
</evidence>
<dbReference type="PANTHER" id="PTHR43738">
    <property type="entry name" value="ABC TRANSPORTER, MEMBRANE PROTEIN"/>
    <property type="match status" value="1"/>
</dbReference>
<dbReference type="OrthoDB" id="180999at2"/>
<dbReference type="EMBL" id="AP018227">
    <property type="protein sequence ID" value="BAY84394.1"/>
    <property type="molecule type" value="Genomic_DNA"/>
</dbReference>
<evidence type="ECO:0000256" key="7">
    <source>
        <dbReference type="SAM" id="Phobius"/>
    </source>
</evidence>
<keyword evidence="10" id="KW-1185">Reference proteome</keyword>
<feature type="transmembrane region" description="Helical" evidence="7">
    <location>
        <begin position="305"/>
        <end position="333"/>
    </location>
</feature>
<dbReference type="Proteomes" id="UP000218418">
    <property type="component" value="Chromosome"/>
</dbReference>
<accession>A0A1Z4LT68</accession>
<gene>
    <name evidence="9" type="ORF">NIES267_38900</name>
</gene>
<evidence type="ECO:0000256" key="1">
    <source>
        <dbReference type="ARBA" id="ARBA00004651"/>
    </source>
</evidence>
<keyword evidence="4 7" id="KW-0812">Transmembrane</keyword>
<protein>
    <submittedName>
        <fullName evidence="9">Glycolipid ABC exporter inner membrane subunit</fullName>
    </submittedName>
</protein>
<dbReference type="AlphaFoldDB" id="A0A1Z4LT68"/>
<reference evidence="9 10" key="1">
    <citation type="submission" date="2017-06" db="EMBL/GenBank/DDBJ databases">
        <title>Genome sequencing of cyanobaciteial culture collection at National Institute for Environmental Studies (NIES).</title>
        <authorList>
            <person name="Hirose Y."/>
            <person name="Shimura Y."/>
            <person name="Fujisawa T."/>
            <person name="Nakamura Y."/>
            <person name="Kawachi M."/>
        </authorList>
    </citation>
    <scope>NUCLEOTIDE SEQUENCE [LARGE SCALE GENOMIC DNA]</scope>
    <source>
        <strain evidence="9 10">NIES-267</strain>
    </source>
</reference>
<feature type="domain" description="ABC3 transporter permease C-terminal" evidence="8">
    <location>
        <begin position="267"/>
        <end position="380"/>
    </location>
</feature>
<evidence type="ECO:0000256" key="4">
    <source>
        <dbReference type="ARBA" id="ARBA00022692"/>
    </source>
</evidence>
<evidence type="ECO:0000259" key="8">
    <source>
        <dbReference type="Pfam" id="PF02687"/>
    </source>
</evidence>
<keyword evidence="5 7" id="KW-1133">Transmembrane helix</keyword>
<dbReference type="NCBIfam" id="TIGR01185">
    <property type="entry name" value="devC"/>
    <property type="match status" value="1"/>
</dbReference>
<dbReference type="InterPro" id="IPR003838">
    <property type="entry name" value="ABC3_permease_C"/>
</dbReference>
<sequence length="384" mass="42896">MRIPLAWFNLVHEKTRLLVAIAGVSFAVLLVFMNLGFFGALAKTASTFYNQIDAEIYLVSPQTNEFSTTKPFPRSRIYQAAGIEGVKDVMPLYLGYLQWRNPQSKLSRAMFVFGINPHDSVFLLRDLQLPENQKALLEIDTVLIDRLSRPEFGSQNIGITTQAKSMGAYRQVKIGGQFSLGGGFAADGTLIMSDQNFRRFFDPFPLDRISLGLIKLKEGVNTEQVVKKLRQTLPKDVEVMTKQEIAGRDRDYWINATATGFIFGMGVVVSCIVGIVIVYQILYADVYNHLRQYATLRAMGYRSRYLCSIVIQEAVILAVLGYIPGFIIAFSLYELARTASNGGLPIAMEFGRAVFVLFLTILMCTLSGLISIRKVMTADPAEVF</sequence>
<proteinExistence type="predicted"/>
<organism evidence="9 10">
    <name type="scientific">Calothrix parasitica NIES-267</name>
    <dbReference type="NCBI Taxonomy" id="1973488"/>
    <lineage>
        <taxon>Bacteria</taxon>
        <taxon>Bacillati</taxon>
        <taxon>Cyanobacteriota</taxon>
        <taxon>Cyanophyceae</taxon>
        <taxon>Nostocales</taxon>
        <taxon>Calotrichaceae</taxon>
        <taxon>Calothrix</taxon>
    </lineage>
</organism>